<evidence type="ECO:0000313" key="1">
    <source>
        <dbReference type="EMBL" id="PKC55527.1"/>
    </source>
</evidence>
<reference evidence="1 2" key="1">
    <citation type="submission" date="2017-10" db="EMBL/GenBank/DDBJ databases">
        <title>Extensive intraspecific genome diversity in a model arbuscular mycorrhizal fungus.</title>
        <authorList>
            <person name="Chen E.C.H."/>
            <person name="Morin E."/>
            <person name="Baudet D."/>
            <person name="Noel J."/>
            <person name="Ndikumana S."/>
            <person name="Charron P."/>
            <person name="St-Onge C."/>
            <person name="Giorgi J."/>
            <person name="Grigoriev I.V."/>
            <person name="Roux C."/>
            <person name="Martin F.M."/>
            <person name="Corradi N."/>
        </authorList>
    </citation>
    <scope>NUCLEOTIDE SEQUENCE [LARGE SCALE GENOMIC DNA]</scope>
    <source>
        <strain evidence="1 2">A1</strain>
    </source>
</reference>
<comment type="caution">
    <text evidence="1">The sequence shown here is derived from an EMBL/GenBank/DDBJ whole genome shotgun (WGS) entry which is preliminary data.</text>
</comment>
<name>A0A2N0QWT5_9GLOM</name>
<evidence type="ECO:0000313" key="2">
    <source>
        <dbReference type="Proteomes" id="UP000232688"/>
    </source>
</evidence>
<protein>
    <recommendedName>
        <fullName evidence="3">FAR1 domain-containing protein</fullName>
    </recommendedName>
</protein>
<sequence length="212" mass="25032">MTQLLPFDLTSLTKIESFAKHKRGFGYQVYQNDKDPNDFTIIQCKSFRCSSNGKYESRKTNCEWHYNFSFPKTANQVKCISLKDIHNHEVNPTQLPYIIARYRRFDNEMIKDLKFFLDCKKCIIISWAKAYMPFQFNGGIQSTQSIKSFNGIIKRSLNRTSTLCEMEEAINKRHEEEIRYCQLTDLKAKYTTVGLSHLLNFFQMLIQLLLNF</sequence>
<dbReference type="Proteomes" id="UP000232688">
    <property type="component" value="Unassembled WGS sequence"/>
</dbReference>
<evidence type="ECO:0008006" key="3">
    <source>
        <dbReference type="Google" id="ProtNLM"/>
    </source>
</evidence>
<gene>
    <name evidence="1" type="ORF">RhiirA1_475448</name>
</gene>
<dbReference type="EMBL" id="LLXH01002546">
    <property type="protein sequence ID" value="PKC55527.1"/>
    <property type="molecule type" value="Genomic_DNA"/>
</dbReference>
<proteinExistence type="predicted"/>
<accession>A0A2N0QWT5</accession>
<dbReference type="VEuPathDB" id="FungiDB:RhiirFUN_001545"/>
<dbReference type="VEuPathDB" id="FungiDB:FUN_001182"/>
<dbReference type="VEuPathDB" id="FungiDB:RhiirA1_475448"/>
<dbReference type="AlphaFoldDB" id="A0A2N0QWT5"/>
<organism evidence="1 2">
    <name type="scientific">Rhizophagus irregularis</name>
    <dbReference type="NCBI Taxonomy" id="588596"/>
    <lineage>
        <taxon>Eukaryota</taxon>
        <taxon>Fungi</taxon>
        <taxon>Fungi incertae sedis</taxon>
        <taxon>Mucoromycota</taxon>
        <taxon>Glomeromycotina</taxon>
        <taxon>Glomeromycetes</taxon>
        <taxon>Glomerales</taxon>
        <taxon>Glomeraceae</taxon>
        <taxon>Rhizophagus</taxon>
    </lineage>
</organism>
<reference evidence="1 2" key="2">
    <citation type="submission" date="2017-10" db="EMBL/GenBank/DDBJ databases">
        <title>Genome analyses suggest a sexual origin of heterokaryosis in a supposedly ancient asexual fungus.</title>
        <authorList>
            <person name="Corradi N."/>
            <person name="Sedzielewska K."/>
            <person name="Noel J."/>
            <person name="Charron P."/>
            <person name="Farinelli L."/>
            <person name="Marton T."/>
            <person name="Kruger M."/>
            <person name="Pelin A."/>
            <person name="Brachmann A."/>
            <person name="Corradi N."/>
        </authorList>
    </citation>
    <scope>NUCLEOTIDE SEQUENCE [LARGE SCALE GENOMIC DNA]</scope>
    <source>
        <strain evidence="1 2">A1</strain>
    </source>
</reference>